<evidence type="ECO:0000256" key="1">
    <source>
        <dbReference type="SAM" id="MobiDB-lite"/>
    </source>
</evidence>
<sequence length="59" mass="6412">MQGSGDQRIGERFIPEKQSQSQRIGQLAGNTNCVGEEEGNHNFLRSSSQVIITLGSALH</sequence>
<proteinExistence type="predicted"/>
<dbReference type="AlphaFoldDB" id="A0A9J6AMN3"/>
<dbReference type="Proteomes" id="UP000824120">
    <property type="component" value="Chromosome 2"/>
</dbReference>
<accession>A0A9J6AMN3</accession>
<gene>
    <name evidence="2" type="ORF">H5410_011130</name>
</gene>
<evidence type="ECO:0000313" key="2">
    <source>
        <dbReference type="EMBL" id="KAG5625912.1"/>
    </source>
</evidence>
<protein>
    <submittedName>
        <fullName evidence="2">Uncharacterized protein</fullName>
    </submittedName>
</protein>
<evidence type="ECO:0000313" key="3">
    <source>
        <dbReference type="Proteomes" id="UP000824120"/>
    </source>
</evidence>
<comment type="caution">
    <text evidence="2">The sequence shown here is derived from an EMBL/GenBank/DDBJ whole genome shotgun (WGS) entry which is preliminary data.</text>
</comment>
<name>A0A9J6AMN3_SOLCO</name>
<dbReference type="EMBL" id="JACXVP010000002">
    <property type="protein sequence ID" value="KAG5625912.1"/>
    <property type="molecule type" value="Genomic_DNA"/>
</dbReference>
<reference evidence="2 3" key="1">
    <citation type="submission" date="2020-09" db="EMBL/GenBank/DDBJ databases">
        <title>De no assembly of potato wild relative species, Solanum commersonii.</title>
        <authorList>
            <person name="Cho K."/>
        </authorList>
    </citation>
    <scope>NUCLEOTIDE SEQUENCE [LARGE SCALE GENOMIC DNA]</scope>
    <source>
        <strain evidence="2">LZ3.2</strain>
        <tissue evidence="2">Leaf</tissue>
    </source>
</reference>
<keyword evidence="3" id="KW-1185">Reference proteome</keyword>
<organism evidence="2 3">
    <name type="scientific">Solanum commersonii</name>
    <name type="common">Commerson's wild potato</name>
    <name type="synonym">Commerson's nightshade</name>
    <dbReference type="NCBI Taxonomy" id="4109"/>
    <lineage>
        <taxon>Eukaryota</taxon>
        <taxon>Viridiplantae</taxon>
        <taxon>Streptophyta</taxon>
        <taxon>Embryophyta</taxon>
        <taxon>Tracheophyta</taxon>
        <taxon>Spermatophyta</taxon>
        <taxon>Magnoliopsida</taxon>
        <taxon>eudicotyledons</taxon>
        <taxon>Gunneridae</taxon>
        <taxon>Pentapetalae</taxon>
        <taxon>asterids</taxon>
        <taxon>lamiids</taxon>
        <taxon>Solanales</taxon>
        <taxon>Solanaceae</taxon>
        <taxon>Solanoideae</taxon>
        <taxon>Solaneae</taxon>
        <taxon>Solanum</taxon>
    </lineage>
</organism>
<feature type="region of interest" description="Disordered" evidence="1">
    <location>
        <begin position="1"/>
        <end position="25"/>
    </location>
</feature>